<feature type="compositionally biased region" description="Polar residues" evidence="1">
    <location>
        <begin position="7"/>
        <end position="20"/>
    </location>
</feature>
<name>A0A1M4VLS8_9CLOT</name>
<dbReference type="EMBL" id="FQVI01000004">
    <property type="protein sequence ID" value="SHE69817.1"/>
    <property type="molecule type" value="Genomic_DNA"/>
</dbReference>
<evidence type="ECO:0000313" key="3">
    <source>
        <dbReference type="Proteomes" id="UP000184245"/>
    </source>
</evidence>
<organism evidence="2 3">
    <name type="scientific">Lactonifactor longoviformis DSM 17459</name>
    <dbReference type="NCBI Taxonomy" id="1122155"/>
    <lineage>
        <taxon>Bacteria</taxon>
        <taxon>Bacillati</taxon>
        <taxon>Bacillota</taxon>
        <taxon>Clostridia</taxon>
        <taxon>Eubacteriales</taxon>
        <taxon>Clostridiaceae</taxon>
        <taxon>Lactonifactor</taxon>
    </lineage>
</organism>
<dbReference type="AlphaFoldDB" id="A0A1M4VLS8"/>
<dbReference type="STRING" id="1122155.SAMN02745158_01287"/>
<dbReference type="RefSeq" id="WP_072850062.1">
    <property type="nucleotide sequence ID" value="NZ_FQVI01000004.1"/>
</dbReference>
<evidence type="ECO:0000256" key="1">
    <source>
        <dbReference type="SAM" id="MobiDB-lite"/>
    </source>
</evidence>
<proteinExistence type="predicted"/>
<feature type="region of interest" description="Disordered" evidence="1">
    <location>
        <begin position="1"/>
        <end position="21"/>
    </location>
</feature>
<gene>
    <name evidence="2" type="ORF">SAMN02745158_01287</name>
</gene>
<evidence type="ECO:0000313" key="2">
    <source>
        <dbReference type="EMBL" id="SHE69817.1"/>
    </source>
</evidence>
<accession>A0A1M4VLS8</accession>
<sequence length="62" mass="7200">MPDYGRSRQSTNSNNEQSVEVSEIQRKELEKLIKIGVYKELYKKNVLTESQLDLLIKESSVL</sequence>
<protein>
    <submittedName>
        <fullName evidence="2">Uncharacterized protein</fullName>
    </submittedName>
</protein>
<reference evidence="2 3" key="1">
    <citation type="submission" date="2016-11" db="EMBL/GenBank/DDBJ databases">
        <authorList>
            <person name="Jaros S."/>
            <person name="Januszkiewicz K."/>
            <person name="Wedrychowicz H."/>
        </authorList>
    </citation>
    <scope>NUCLEOTIDE SEQUENCE [LARGE SCALE GENOMIC DNA]</scope>
    <source>
        <strain evidence="2 3">DSM 17459</strain>
    </source>
</reference>
<keyword evidence="3" id="KW-1185">Reference proteome</keyword>
<dbReference type="Proteomes" id="UP000184245">
    <property type="component" value="Unassembled WGS sequence"/>
</dbReference>